<evidence type="ECO:0000256" key="2">
    <source>
        <dbReference type="ARBA" id="ARBA00004613"/>
    </source>
</evidence>
<keyword evidence="7" id="KW-0442">Lipid degradation</keyword>
<dbReference type="Pfam" id="PF24708">
    <property type="entry name" value="Lip_C"/>
    <property type="match status" value="1"/>
</dbReference>
<evidence type="ECO:0000313" key="11">
    <source>
        <dbReference type="EMBL" id="KEK22796.1"/>
    </source>
</evidence>
<dbReference type="PANTHER" id="PTHR34043:SF3">
    <property type="entry name" value="ALPHA_BETA-HYDROLASES SUPERFAMILY PROTEIN"/>
    <property type="match status" value="1"/>
</dbReference>
<dbReference type="GO" id="GO:0016042">
    <property type="term" value="P:lipid catabolic process"/>
    <property type="evidence" value="ECO:0007669"/>
    <property type="project" value="UniProtKB-KW"/>
</dbReference>
<feature type="domain" description="Lipase-like C-terminal" evidence="10">
    <location>
        <begin position="32"/>
        <end position="408"/>
    </location>
</feature>
<dbReference type="EC" id="3.1.1.3" evidence="3"/>
<gene>
    <name evidence="11" type="ORF">BAGA_16210</name>
</gene>
<dbReference type="InterPro" id="IPR029058">
    <property type="entry name" value="AB_hydrolase_fold"/>
</dbReference>
<dbReference type="OrthoDB" id="2004167at2"/>
<evidence type="ECO:0000256" key="8">
    <source>
        <dbReference type="ARBA" id="ARBA00023098"/>
    </source>
</evidence>
<evidence type="ECO:0000256" key="3">
    <source>
        <dbReference type="ARBA" id="ARBA00013279"/>
    </source>
</evidence>
<accession>A0A073K8C1</accession>
<organism evidence="11 12">
    <name type="scientific">Bacillus gaemokensis</name>
    <dbReference type="NCBI Taxonomy" id="574375"/>
    <lineage>
        <taxon>Bacteria</taxon>
        <taxon>Bacillati</taxon>
        <taxon>Bacillota</taxon>
        <taxon>Bacilli</taxon>
        <taxon>Bacillales</taxon>
        <taxon>Bacillaceae</taxon>
        <taxon>Bacillus</taxon>
        <taxon>Bacillus cereus group</taxon>
    </lineage>
</organism>
<dbReference type="Proteomes" id="UP000027778">
    <property type="component" value="Unassembled WGS sequence"/>
</dbReference>
<keyword evidence="4" id="KW-0964">Secreted</keyword>
<protein>
    <recommendedName>
        <fullName evidence="3">triacylglycerol lipase</fullName>
        <ecNumber evidence="3">3.1.1.3</ecNumber>
    </recommendedName>
</protein>
<dbReference type="ESTHER" id="9baci-a0a073k8c1">
    <property type="family name" value="Bacterial_lip_FamI.5"/>
</dbReference>
<feature type="chain" id="PRO_5001690926" description="triacylglycerol lipase" evidence="9">
    <location>
        <begin position="27"/>
        <end position="413"/>
    </location>
</feature>
<dbReference type="InterPro" id="IPR056304">
    <property type="entry name" value="Lip-like_C"/>
</dbReference>
<proteinExistence type="predicted"/>
<evidence type="ECO:0000256" key="6">
    <source>
        <dbReference type="ARBA" id="ARBA00022801"/>
    </source>
</evidence>
<dbReference type="STRING" id="574375.AZF08_24405"/>
<keyword evidence="5 9" id="KW-0732">Signal</keyword>
<evidence type="ECO:0000313" key="12">
    <source>
        <dbReference type="Proteomes" id="UP000027778"/>
    </source>
</evidence>
<dbReference type="PANTHER" id="PTHR34043">
    <property type="entry name" value="ALPHA/BETA-HYDROLASES SUPERFAMILY PROTEIN"/>
    <property type="match status" value="1"/>
</dbReference>
<sequence length="413" mass="45779">MKRLIWGFLILCFITSSIIMPGSTYAAEGKNNNTPIILVHGFTGWGRDELLGVKYWGGVHDIQENLKKNGYQVHTAAVGPVSSNWDRACELYAQINGGTVDYGAAHAEKHGHDRYGRTYAGFASNWSETNKVHLVGHSMGGQTTRTLVQLLKEGNQEEKEYAKKHSDAKMSPLFQGGKSYVHSVTTLATPHNGTTLADGSLLLPTVKELLVAAASIGENNNLALYDFKLDQWGIKKRAGESFLQYSNRVLNSSLWQNTKDISQWDLSTDGAKELNSWVKAQPDVYYFSYSGHATQVELITGLHLPHITMNKALMGNAFFLGSYARYEQNRPFIDSSWWQNDGVVNTNSMVAPSTDAIINNSGTPALGKWNHIETKQNWDHLDMVGLSVSDALGFSDINAFYRNIAERLSSLPK</sequence>
<comment type="caution">
    <text evidence="11">The sequence shown here is derived from an EMBL/GenBank/DDBJ whole genome shotgun (WGS) entry which is preliminary data.</text>
</comment>
<feature type="signal peptide" evidence="9">
    <location>
        <begin position="1"/>
        <end position="26"/>
    </location>
</feature>
<dbReference type="Gene3D" id="3.40.50.1820">
    <property type="entry name" value="alpha/beta hydrolase"/>
    <property type="match status" value="1"/>
</dbReference>
<reference evidence="11 12" key="1">
    <citation type="submission" date="2014-06" db="EMBL/GenBank/DDBJ databases">
        <title>Draft genome sequence of Bacillus gaemokensis JCM 15801 (MCCC 1A00707).</title>
        <authorList>
            <person name="Lai Q."/>
            <person name="Liu Y."/>
            <person name="Shao Z."/>
        </authorList>
    </citation>
    <scope>NUCLEOTIDE SEQUENCE [LARGE SCALE GENOMIC DNA]</scope>
    <source>
        <strain evidence="11 12">JCM 15801</strain>
    </source>
</reference>
<keyword evidence="8" id="KW-0443">Lipid metabolism</keyword>
<comment type="catalytic activity">
    <reaction evidence="1">
        <text>a triacylglycerol + H2O = a diacylglycerol + a fatty acid + H(+)</text>
        <dbReference type="Rhea" id="RHEA:12044"/>
        <dbReference type="ChEBI" id="CHEBI:15377"/>
        <dbReference type="ChEBI" id="CHEBI:15378"/>
        <dbReference type="ChEBI" id="CHEBI:17855"/>
        <dbReference type="ChEBI" id="CHEBI:18035"/>
        <dbReference type="ChEBI" id="CHEBI:28868"/>
        <dbReference type="EC" id="3.1.1.3"/>
    </reaction>
</comment>
<evidence type="ECO:0000256" key="9">
    <source>
        <dbReference type="SAM" id="SignalP"/>
    </source>
</evidence>
<evidence type="ECO:0000256" key="7">
    <source>
        <dbReference type="ARBA" id="ARBA00022963"/>
    </source>
</evidence>
<dbReference type="eggNOG" id="COG1075">
    <property type="taxonomic scope" value="Bacteria"/>
</dbReference>
<dbReference type="SUPFAM" id="SSF53474">
    <property type="entry name" value="alpha/beta-Hydrolases"/>
    <property type="match status" value="1"/>
</dbReference>
<dbReference type="EMBL" id="JOTM01000025">
    <property type="protein sequence ID" value="KEK22796.1"/>
    <property type="molecule type" value="Genomic_DNA"/>
</dbReference>
<keyword evidence="12" id="KW-1185">Reference proteome</keyword>
<dbReference type="SMR" id="A0A073K8C1"/>
<dbReference type="AlphaFoldDB" id="A0A073K8C1"/>
<evidence type="ECO:0000256" key="5">
    <source>
        <dbReference type="ARBA" id="ARBA00022729"/>
    </source>
</evidence>
<evidence type="ECO:0000256" key="4">
    <source>
        <dbReference type="ARBA" id="ARBA00022525"/>
    </source>
</evidence>
<name>A0A073K8C1_9BACI</name>
<evidence type="ECO:0000256" key="1">
    <source>
        <dbReference type="ARBA" id="ARBA00001024"/>
    </source>
</evidence>
<dbReference type="GO" id="GO:0005576">
    <property type="term" value="C:extracellular region"/>
    <property type="evidence" value="ECO:0007669"/>
    <property type="project" value="UniProtKB-SubCell"/>
</dbReference>
<comment type="subcellular location">
    <subcellularLocation>
        <location evidence="2">Secreted</location>
    </subcellularLocation>
</comment>
<keyword evidence="6" id="KW-0378">Hydrolase</keyword>
<dbReference type="GO" id="GO:0004806">
    <property type="term" value="F:triacylglycerol lipase activity"/>
    <property type="evidence" value="ECO:0007669"/>
    <property type="project" value="UniProtKB-EC"/>
</dbReference>
<evidence type="ECO:0000259" key="10">
    <source>
        <dbReference type="Pfam" id="PF24708"/>
    </source>
</evidence>